<feature type="transmembrane region" description="Helical" evidence="1">
    <location>
        <begin position="156"/>
        <end position="176"/>
    </location>
</feature>
<evidence type="ECO:0000256" key="1">
    <source>
        <dbReference type="SAM" id="Phobius"/>
    </source>
</evidence>
<gene>
    <name evidence="2" type="ORF">I5M27_10295</name>
</gene>
<feature type="transmembrane region" description="Helical" evidence="1">
    <location>
        <begin position="208"/>
        <end position="231"/>
    </location>
</feature>
<dbReference type="PANTHER" id="PTHR34219">
    <property type="entry name" value="IRON-REGULATED INNER MEMBRANE PROTEIN-RELATED"/>
    <property type="match status" value="1"/>
</dbReference>
<dbReference type="Proteomes" id="UP000644147">
    <property type="component" value="Unassembled WGS sequence"/>
</dbReference>
<name>A0ABS1C1V4_9BACT</name>
<dbReference type="EMBL" id="JAEHFX010000004">
    <property type="protein sequence ID" value="MBK0403377.1"/>
    <property type="molecule type" value="Genomic_DNA"/>
</dbReference>
<keyword evidence="1" id="KW-1133">Transmembrane helix</keyword>
<dbReference type="InterPro" id="IPR005625">
    <property type="entry name" value="PepSY-ass_TM"/>
</dbReference>
<dbReference type="RefSeq" id="WP_200506124.1">
    <property type="nucleotide sequence ID" value="NZ_JAEHFX010000004.1"/>
</dbReference>
<comment type="caution">
    <text evidence="2">The sequence shown here is derived from an EMBL/GenBank/DDBJ whole genome shotgun (WGS) entry which is preliminary data.</text>
</comment>
<keyword evidence="1" id="KW-0472">Membrane</keyword>
<dbReference type="Pfam" id="PF03929">
    <property type="entry name" value="PepSY_TM"/>
    <property type="match status" value="1"/>
</dbReference>
<reference evidence="2 3" key="1">
    <citation type="submission" date="2020-12" db="EMBL/GenBank/DDBJ databases">
        <title>Bacterial novel species Adhaeribacter sp. BT258 isolated from soil.</title>
        <authorList>
            <person name="Jung H.-Y."/>
        </authorList>
    </citation>
    <scope>NUCLEOTIDE SEQUENCE [LARGE SCALE GENOMIC DNA]</scope>
    <source>
        <strain evidence="2 3">BT258</strain>
    </source>
</reference>
<feature type="transmembrane region" description="Helical" evidence="1">
    <location>
        <begin position="21"/>
        <end position="43"/>
    </location>
</feature>
<sequence>MISKKTNKPGILRRINDWLHLWLGLASGIVVFIVSITGCLYAFESEIKDALEPWRFVEAQEKAYVPPSVLLDTAMAYMPGAKPTGLTYSDREGAAAVGFSSMENGKRSFTAIFMNPYTGEFLQKQQSVGGNEFDFFRFVIDGHRALWLPYEIGRPIVGVGTLIFLVLLVTGLIMWWPKNWKKSNRDKSFKIKWNGSLKRVNYDLHNVLGFYSLVLALVLGITGLVWSFHWFEDSLYYITSGGKEKPGHVHPHSDVSKAGLAVTDSISALDKAWFKTIAVESHAQGFYMTPILEHEDDPIEVTAYQDKGSWYNRNEYFYDQYTLQRYRQQGDRYDEASFADQLTMLNYDIHIGAVWGFPGKLLAFFISLISASLPVTGFLVWWNKKKKSKVKEGKTGSQRKLKETSVAKV</sequence>
<proteinExistence type="predicted"/>
<protein>
    <submittedName>
        <fullName evidence="2">PepSY domain-containing protein</fullName>
    </submittedName>
</protein>
<keyword evidence="1" id="KW-0812">Transmembrane</keyword>
<evidence type="ECO:0000313" key="3">
    <source>
        <dbReference type="Proteomes" id="UP000644147"/>
    </source>
</evidence>
<feature type="transmembrane region" description="Helical" evidence="1">
    <location>
        <begin position="361"/>
        <end position="382"/>
    </location>
</feature>
<evidence type="ECO:0000313" key="2">
    <source>
        <dbReference type="EMBL" id="MBK0403377.1"/>
    </source>
</evidence>
<dbReference type="PANTHER" id="PTHR34219:SF3">
    <property type="entry name" value="BLL7967 PROTEIN"/>
    <property type="match status" value="1"/>
</dbReference>
<keyword evidence="3" id="KW-1185">Reference proteome</keyword>
<accession>A0ABS1C1V4</accession>
<organism evidence="2 3">
    <name type="scientific">Adhaeribacter terrigena</name>
    <dbReference type="NCBI Taxonomy" id="2793070"/>
    <lineage>
        <taxon>Bacteria</taxon>
        <taxon>Pseudomonadati</taxon>
        <taxon>Bacteroidota</taxon>
        <taxon>Cytophagia</taxon>
        <taxon>Cytophagales</taxon>
        <taxon>Hymenobacteraceae</taxon>
        <taxon>Adhaeribacter</taxon>
    </lineage>
</organism>